<dbReference type="InterPro" id="IPR011545">
    <property type="entry name" value="DEAD/DEAH_box_helicase_dom"/>
</dbReference>
<feature type="region of interest" description="Disordered" evidence="7">
    <location>
        <begin position="526"/>
        <end position="717"/>
    </location>
</feature>
<dbReference type="EMBL" id="FNOB01000012">
    <property type="protein sequence ID" value="SDX23317.1"/>
    <property type="molecule type" value="Genomic_DNA"/>
</dbReference>
<keyword evidence="1 6" id="KW-0547">Nucleotide-binding</keyword>
<accession>A0AAN5A0Y9</accession>
<evidence type="ECO:0000259" key="9">
    <source>
        <dbReference type="PROSITE" id="PS51194"/>
    </source>
</evidence>
<comment type="caution">
    <text evidence="10">The sequence shown here is derived from an EMBL/GenBank/DDBJ whole genome shotgun (WGS) entry which is preliminary data.</text>
</comment>
<dbReference type="Pfam" id="PF00270">
    <property type="entry name" value="DEAD"/>
    <property type="match status" value="1"/>
</dbReference>
<dbReference type="PROSITE" id="PS00039">
    <property type="entry name" value="DEAD_ATP_HELICASE"/>
    <property type="match status" value="1"/>
</dbReference>
<dbReference type="CDD" id="cd00268">
    <property type="entry name" value="DEADc"/>
    <property type="match status" value="1"/>
</dbReference>
<evidence type="ECO:0000256" key="3">
    <source>
        <dbReference type="ARBA" id="ARBA00022806"/>
    </source>
</evidence>
<dbReference type="Gene3D" id="3.40.50.300">
    <property type="entry name" value="P-loop containing nucleotide triphosphate hydrolases"/>
    <property type="match status" value="2"/>
</dbReference>
<feature type="domain" description="Helicase ATP-binding" evidence="8">
    <location>
        <begin position="31"/>
        <end position="207"/>
    </location>
</feature>
<dbReference type="AlphaFoldDB" id="A0AAN5A0Y9"/>
<dbReference type="GO" id="GO:0005829">
    <property type="term" value="C:cytosol"/>
    <property type="evidence" value="ECO:0007669"/>
    <property type="project" value="TreeGrafter"/>
</dbReference>
<comment type="similarity">
    <text evidence="5 6">Belongs to the DEAD box helicase family.</text>
</comment>
<evidence type="ECO:0000313" key="13">
    <source>
        <dbReference type="Proteomes" id="UP000634647"/>
    </source>
</evidence>
<sequence length="717" mass="75496">MTSLTGIAPPLAAALADRGYETLTSVQLAVLEDGVAGRDLLVSAQTGSGKTVAFGIAMAPDLLAGAERLGPAEAPMALVVAPTRELALQVRHEFEWLYAGTDARIASCVGGMDYRTERRALAQGAHIVVGTPGRLRDHIERGGLDLSALRVAVLDEADEMLDLGFSEDLEFILGAAPSERRVLMFSATVPPAIESLAATFQRDALRLRTAGESRQHTDIDYQCLNVAQGDREHAIINLLRFHEAERAIVFCKTRAEVSHLLGRFHNRGFQAVALSGELSQTERTHALQAVRDGRARVCVATDVAARGIDLPGLELVIHADLPQNPEALLHRSGRTGRAGRRGISALIVTPRDYKKAQRLLQAAKLQASWGPAPSAEAVLERDEARLLAAPQLSQPVADDEAGAVAALTGQFGPEALAAAVLRLWRAGRSAPEEIAAPNAPGAAAPAAKRDLQAFGASVWYALSVGHEGRAEARWILPKLCNTGRITRAEIGAIRVGRTETFVQIAAAAAPGFEAALGAGLQIEPGLTLTRQPGAPDLGRPEPSARPPRPPRPDRPAKTQRPGPVAEAKRPAAQQPPPAEPSVARDAEPVEPPAKSPAPKKPRWSPEKKAARDPSVSLHRKRPATAGSVTTTETKESRGPRDGTAPGKRGGTAPFGRSPAGKGAPGKGAAGKGPKPKGKPPQGRGAGPARQGKPGDERPTRRFVQGRPSKAGSGPRRG</sequence>
<evidence type="ECO:0000259" key="8">
    <source>
        <dbReference type="PROSITE" id="PS51192"/>
    </source>
</evidence>
<feature type="domain" description="Helicase C-terminal" evidence="9">
    <location>
        <begin position="234"/>
        <end position="380"/>
    </location>
</feature>
<dbReference type="GO" id="GO:0003724">
    <property type="term" value="F:RNA helicase activity"/>
    <property type="evidence" value="ECO:0007669"/>
    <property type="project" value="TreeGrafter"/>
</dbReference>
<evidence type="ECO:0000256" key="2">
    <source>
        <dbReference type="ARBA" id="ARBA00022801"/>
    </source>
</evidence>
<dbReference type="InterPro" id="IPR001650">
    <property type="entry name" value="Helicase_C-like"/>
</dbReference>
<dbReference type="CDD" id="cd18787">
    <property type="entry name" value="SF2_C_DEAD"/>
    <property type="match status" value="1"/>
</dbReference>
<reference evidence="10" key="3">
    <citation type="submission" date="2023-06" db="EMBL/GenBank/DDBJ databases">
        <authorList>
            <person name="Sun Q."/>
            <person name="Zhou Y."/>
        </authorList>
    </citation>
    <scope>NUCLEOTIDE SEQUENCE</scope>
    <source>
        <strain evidence="10">CGMCC 1.10859</strain>
    </source>
</reference>
<reference evidence="10" key="1">
    <citation type="journal article" date="2014" name="Int. J. Syst. Evol. Microbiol.">
        <title>Complete genome sequence of Corynebacterium casei LMG S-19264T (=DSM 44701T), isolated from a smear-ripened cheese.</title>
        <authorList>
            <consortium name="US DOE Joint Genome Institute (JGI-PGF)"/>
            <person name="Walter F."/>
            <person name="Albersmeier A."/>
            <person name="Kalinowski J."/>
            <person name="Ruckert C."/>
        </authorList>
    </citation>
    <scope>NUCLEOTIDE SEQUENCE</scope>
    <source>
        <strain evidence="10">CGMCC 1.10859</strain>
    </source>
</reference>
<dbReference type="PROSITE" id="PS51192">
    <property type="entry name" value="HELICASE_ATP_BIND_1"/>
    <property type="match status" value="1"/>
</dbReference>
<evidence type="ECO:0000256" key="7">
    <source>
        <dbReference type="SAM" id="MobiDB-lite"/>
    </source>
</evidence>
<evidence type="ECO:0000256" key="4">
    <source>
        <dbReference type="ARBA" id="ARBA00022840"/>
    </source>
</evidence>
<dbReference type="InterPro" id="IPR014001">
    <property type="entry name" value="Helicase_ATP-bd"/>
</dbReference>
<feature type="compositionally biased region" description="Low complexity" evidence="7">
    <location>
        <begin position="679"/>
        <end position="691"/>
    </location>
</feature>
<dbReference type="GO" id="GO:0005524">
    <property type="term" value="F:ATP binding"/>
    <property type="evidence" value="ECO:0007669"/>
    <property type="project" value="UniProtKB-KW"/>
</dbReference>
<dbReference type="PANTHER" id="PTHR47959:SF1">
    <property type="entry name" value="ATP-DEPENDENT RNA HELICASE DBPA"/>
    <property type="match status" value="1"/>
</dbReference>
<keyword evidence="3 6" id="KW-0347">Helicase</keyword>
<dbReference type="Pfam" id="PF00271">
    <property type="entry name" value="Helicase_C"/>
    <property type="match status" value="1"/>
</dbReference>
<keyword evidence="2 6" id="KW-0378">Hydrolase</keyword>
<dbReference type="InterPro" id="IPR005580">
    <property type="entry name" value="DbpA/CsdA_RNA-bd_dom"/>
</dbReference>
<dbReference type="SUPFAM" id="SSF52540">
    <property type="entry name" value="P-loop containing nucleoside triphosphate hydrolases"/>
    <property type="match status" value="1"/>
</dbReference>
<keyword evidence="4 6" id="KW-0067">ATP-binding</keyword>
<dbReference type="GO" id="GO:0003676">
    <property type="term" value="F:nucleic acid binding"/>
    <property type="evidence" value="ECO:0007669"/>
    <property type="project" value="InterPro"/>
</dbReference>
<evidence type="ECO:0000256" key="6">
    <source>
        <dbReference type="RuleBase" id="RU000492"/>
    </source>
</evidence>
<evidence type="ECO:0000256" key="5">
    <source>
        <dbReference type="ARBA" id="ARBA00038437"/>
    </source>
</evidence>
<evidence type="ECO:0000313" key="11">
    <source>
        <dbReference type="EMBL" id="SDX23317.1"/>
    </source>
</evidence>
<dbReference type="PANTHER" id="PTHR47959">
    <property type="entry name" value="ATP-DEPENDENT RNA HELICASE RHLE-RELATED"/>
    <property type="match status" value="1"/>
</dbReference>
<dbReference type="RefSeq" id="WP_051646303.1">
    <property type="nucleotide sequence ID" value="NZ_BNAB01000012.1"/>
</dbReference>
<proteinExistence type="inferred from homology"/>
<evidence type="ECO:0000256" key="1">
    <source>
        <dbReference type="ARBA" id="ARBA00022741"/>
    </source>
</evidence>
<gene>
    <name evidence="10" type="ORF">GCM10008024_26100</name>
    <name evidence="11" type="ORF">SAMN05444006_11249</name>
</gene>
<dbReference type="InterPro" id="IPR027417">
    <property type="entry name" value="P-loop_NTPase"/>
</dbReference>
<dbReference type="Proteomes" id="UP000634647">
    <property type="component" value="Unassembled WGS sequence"/>
</dbReference>
<protein>
    <submittedName>
        <fullName evidence="11">ATP-dependent RNA helicase DeaD</fullName>
    </submittedName>
    <submittedName>
        <fullName evidence="10">DEAD/DEAH box helicase</fullName>
    </submittedName>
</protein>
<dbReference type="InterPro" id="IPR000629">
    <property type="entry name" value="RNA-helicase_DEAD-box_CS"/>
</dbReference>
<evidence type="ECO:0000313" key="12">
    <source>
        <dbReference type="Proteomes" id="UP000199541"/>
    </source>
</evidence>
<evidence type="ECO:0000313" key="10">
    <source>
        <dbReference type="EMBL" id="GHE03319.1"/>
    </source>
</evidence>
<dbReference type="SMART" id="SM00487">
    <property type="entry name" value="DEXDc"/>
    <property type="match status" value="1"/>
</dbReference>
<reference evidence="11 12" key="2">
    <citation type="submission" date="2016-10" db="EMBL/GenBank/DDBJ databases">
        <authorList>
            <person name="Varghese N."/>
            <person name="Submissions S."/>
        </authorList>
    </citation>
    <scope>NUCLEOTIDE SEQUENCE [LARGE SCALE GENOMIC DNA]</scope>
    <source>
        <strain evidence="11 12">DSM 24802</strain>
    </source>
</reference>
<dbReference type="Pfam" id="PF03880">
    <property type="entry name" value="DbpA"/>
    <property type="match status" value="1"/>
</dbReference>
<dbReference type="InterPro" id="IPR044742">
    <property type="entry name" value="DEAD/DEAH_RhlB"/>
</dbReference>
<dbReference type="GO" id="GO:0016787">
    <property type="term" value="F:hydrolase activity"/>
    <property type="evidence" value="ECO:0007669"/>
    <property type="project" value="UniProtKB-KW"/>
</dbReference>
<dbReference type="InterPro" id="IPR050079">
    <property type="entry name" value="DEAD_box_RNA_helicase"/>
</dbReference>
<dbReference type="EMBL" id="BNAB01000012">
    <property type="protein sequence ID" value="GHE03319.1"/>
    <property type="molecule type" value="Genomic_DNA"/>
</dbReference>
<organism evidence="10 13">
    <name type="scientific">Allgaiera indica</name>
    <dbReference type="NCBI Taxonomy" id="765699"/>
    <lineage>
        <taxon>Bacteria</taxon>
        <taxon>Pseudomonadati</taxon>
        <taxon>Pseudomonadota</taxon>
        <taxon>Alphaproteobacteria</taxon>
        <taxon>Rhodobacterales</taxon>
        <taxon>Paracoccaceae</taxon>
        <taxon>Allgaiera</taxon>
    </lineage>
</organism>
<name>A0AAN5A0Y9_9RHOB</name>
<dbReference type="SMART" id="SM00490">
    <property type="entry name" value="HELICc"/>
    <property type="match status" value="1"/>
</dbReference>
<dbReference type="Proteomes" id="UP000199541">
    <property type="component" value="Unassembled WGS sequence"/>
</dbReference>
<dbReference type="CDD" id="cd12252">
    <property type="entry name" value="RRM_DbpA"/>
    <property type="match status" value="1"/>
</dbReference>
<keyword evidence="12" id="KW-1185">Reference proteome</keyword>
<dbReference type="PROSITE" id="PS51194">
    <property type="entry name" value="HELICASE_CTER"/>
    <property type="match status" value="1"/>
</dbReference>